<feature type="chain" id="PRO_5020426431" evidence="2">
    <location>
        <begin position="21"/>
        <end position="128"/>
    </location>
</feature>
<keyword evidence="5" id="KW-1185">Reference proteome</keyword>
<feature type="signal peptide" evidence="2">
    <location>
        <begin position="1"/>
        <end position="20"/>
    </location>
</feature>
<evidence type="ECO:0000256" key="2">
    <source>
        <dbReference type="SAM" id="SignalP"/>
    </source>
</evidence>
<dbReference type="InterPro" id="IPR025433">
    <property type="entry name" value="DUF4168"/>
</dbReference>
<protein>
    <submittedName>
        <fullName evidence="4">DUF4168 domain-containing protein</fullName>
    </submittedName>
</protein>
<keyword evidence="2" id="KW-0732">Signal</keyword>
<comment type="caution">
    <text evidence="4">The sequence shown here is derived from an EMBL/GenBank/DDBJ whole genome shotgun (WGS) entry which is preliminary data.</text>
</comment>
<organism evidence="4 5">
    <name type="scientific">Pelagerythrobacter rhizovicinus</name>
    <dbReference type="NCBI Taxonomy" id="2268576"/>
    <lineage>
        <taxon>Bacteria</taxon>
        <taxon>Pseudomonadati</taxon>
        <taxon>Pseudomonadota</taxon>
        <taxon>Alphaproteobacteria</taxon>
        <taxon>Sphingomonadales</taxon>
        <taxon>Erythrobacteraceae</taxon>
        <taxon>Pelagerythrobacter</taxon>
    </lineage>
</organism>
<reference evidence="4 5" key="1">
    <citation type="submission" date="2019-01" db="EMBL/GenBank/DDBJ databases">
        <title>Altererythrobacter rhizovicinus sp. nov., isolated from the rhizosphere soil of Haloxylon ammodendron.</title>
        <authorList>
            <person name="Li H.-P."/>
            <person name="Gou J.-Y."/>
            <person name="Yao D."/>
            <person name="Han Q.-Q."/>
            <person name="Shao K.-Z."/>
            <person name="Zhao Q."/>
            <person name="Zhang J.-L."/>
        </authorList>
    </citation>
    <scope>NUCLEOTIDE SEQUENCE [LARGE SCALE GENOMIC DNA]</scope>
    <source>
        <strain evidence="4 5">AY-3R</strain>
    </source>
</reference>
<dbReference type="Proteomes" id="UP000293623">
    <property type="component" value="Unassembled WGS sequence"/>
</dbReference>
<feature type="compositionally biased region" description="Low complexity" evidence="1">
    <location>
        <begin position="21"/>
        <end position="42"/>
    </location>
</feature>
<dbReference type="AlphaFoldDB" id="A0A4Q2KPU5"/>
<evidence type="ECO:0000259" key="3">
    <source>
        <dbReference type="Pfam" id="PF13767"/>
    </source>
</evidence>
<name>A0A4Q2KPU5_9SPHN</name>
<dbReference type="EMBL" id="SDPV01000001">
    <property type="protein sequence ID" value="RXZ65553.1"/>
    <property type="molecule type" value="Genomic_DNA"/>
</dbReference>
<accession>A0A4Q2KPU5</accession>
<dbReference type="OrthoDB" id="7433563at2"/>
<proteinExistence type="predicted"/>
<evidence type="ECO:0000313" key="4">
    <source>
        <dbReference type="EMBL" id="RXZ65553.1"/>
    </source>
</evidence>
<sequence length="128" mass="13031">MKTVFALAAASLTVSGAAFAQEATAPAQPTTPPAAQAAPQSADISDEQVDRFALAALKVEQIAGDQAMDQQQKQSMMAAAVQESGMAPQEFNAIAVASQGDPELQERIQVAAAAHVQAAQNAASQGNP</sequence>
<evidence type="ECO:0000256" key="1">
    <source>
        <dbReference type="SAM" id="MobiDB-lite"/>
    </source>
</evidence>
<feature type="region of interest" description="Disordered" evidence="1">
    <location>
        <begin position="21"/>
        <end position="45"/>
    </location>
</feature>
<dbReference type="RefSeq" id="WP_129523037.1">
    <property type="nucleotide sequence ID" value="NZ_SDPV01000001.1"/>
</dbReference>
<dbReference type="Pfam" id="PF13767">
    <property type="entry name" value="DUF4168"/>
    <property type="match status" value="1"/>
</dbReference>
<feature type="domain" description="DUF4168" evidence="3">
    <location>
        <begin position="70"/>
        <end position="108"/>
    </location>
</feature>
<evidence type="ECO:0000313" key="5">
    <source>
        <dbReference type="Proteomes" id="UP000293623"/>
    </source>
</evidence>
<gene>
    <name evidence="4" type="ORF">ETX26_02030</name>
</gene>